<protein>
    <submittedName>
        <fullName evidence="1">Uncharacterized protein</fullName>
    </submittedName>
</protein>
<sequence length="112" mass="12537">MRDEQGMFFPADPLRVFEETNRYQRGPCRGEFINRRPETILATYTKLVTQRGGDPAQHQLDADTWMHMTGVDHDRIYGIGTMAHTQALLQPHGMGSPAFTSCIAGPSTSRAD</sequence>
<dbReference type="Proteomes" id="UP001327560">
    <property type="component" value="Chromosome 7"/>
</dbReference>
<dbReference type="EMBL" id="CP136896">
    <property type="protein sequence ID" value="WOL13629.1"/>
    <property type="molecule type" value="Genomic_DNA"/>
</dbReference>
<evidence type="ECO:0000313" key="2">
    <source>
        <dbReference type="Proteomes" id="UP001327560"/>
    </source>
</evidence>
<evidence type="ECO:0000313" key="1">
    <source>
        <dbReference type="EMBL" id="WOL13629.1"/>
    </source>
</evidence>
<organism evidence="1 2">
    <name type="scientific">Canna indica</name>
    <name type="common">Indian-shot</name>
    <dbReference type="NCBI Taxonomy" id="4628"/>
    <lineage>
        <taxon>Eukaryota</taxon>
        <taxon>Viridiplantae</taxon>
        <taxon>Streptophyta</taxon>
        <taxon>Embryophyta</taxon>
        <taxon>Tracheophyta</taxon>
        <taxon>Spermatophyta</taxon>
        <taxon>Magnoliopsida</taxon>
        <taxon>Liliopsida</taxon>
        <taxon>Zingiberales</taxon>
        <taxon>Cannaceae</taxon>
        <taxon>Canna</taxon>
    </lineage>
</organism>
<name>A0AAQ3KRS6_9LILI</name>
<keyword evidence="2" id="KW-1185">Reference proteome</keyword>
<accession>A0AAQ3KRS6</accession>
<dbReference type="AlphaFoldDB" id="A0AAQ3KRS6"/>
<reference evidence="1 2" key="1">
    <citation type="submission" date="2023-10" db="EMBL/GenBank/DDBJ databases">
        <title>Chromosome-scale genome assembly provides insights into flower coloration mechanisms of Canna indica.</title>
        <authorList>
            <person name="Li C."/>
        </authorList>
    </citation>
    <scope>NUCLEOTIDE SEQUENCE [LARGE SCALE GENOMIC DNA]</scope>
    <source>
        <tissue evidence="1">Flower</tissue>
    </source>
</reference>
<gene>
    <name evidence="1" type="ORF">Cni_G22402</name>
</gene>
<proteinExistence type="predicted"/>